<evidence type="ECO:0000313" key="14">
    <source>
        <dbReference type="EMBL" id="BAL77783.1"/>
    </source>
</evidence>
<keyword evidence="4 11" id="KW-0500">Molybdenum</keyword>
<dbReference type="AlphaFoldDB" id="A0AAI8QDL0"/>
<dbReference type="InterPro" id="IPR003439">
    <property type="entry name" value="ABC_transporter-like_ATP-bd"/>
</dbReference>
<dbReference type="PANTHER" id="PTHR43514">
    <property type="entry name" value="ABC TRANSPORTER I FAMILY MEMBER 10"/>
    <property type="match status" value="1"/>
</dbReference>
<dbReference type="Pfam" id="PF03459">
    <property type="entry name" value="TOBE"/>
    <property type="match status" value="1"/>
</dbReference>
<dbReference type="GO" id="GO:0016887">
    <property type="term" value="F:ATP hydrolysis activity"/>
    <property type="evidence" value="ECO:0007669"/>
    <property type="project" value="InterPro"/>
</dbReference>
<dbReference type="PROSITE" id="PS00211">
    <property type="entry name" value="ABC_TRANSPORTER_1"/>
    <property type="match status" value="1"/>
</dbReference>
<dbReference type="SUPFAM" id="SSF52540">
    <property type="entry name" value="P-loop containing nucleoside triphosphate hydrolases"/>
    <property type="match status" value="1"/>
</dbReference>
<proteinExistence type="inferred from homology"/>
<dbReference type="Pfam" id="PF00005">
    <property type="entry name" value="ABC_tran"/>
    <property type="match status" value="1"/>
</dbReference>
<protein>
    <submittedName>
        <fullName evidence="14">Molybdenum ABC transporter ATP-binding protein</fullName>
    </submittedName>
</protein>
<evidence type="ECO:0000256" key="8">
    <source>
        <dbReference type="ARBA" id="ARBA00022967"/>
    </source>
</evidence>
<dbReference type="GO" id="GO:0015098">
    <property type="term" value="F:molybdate ion transmembrane transporter activity"/>
    <property type="evidence" value="ECO:0007669"/>
    <property type="project" value="InterPro"/>
</dbReference>
<keyword evidence="5" id="KW-0997">Cell inner membrane</keyword>
<evidence type="ECO:0000256" key="11">
    <source>
        <dbReference type="PROSITE-ProRule" id="PRU01213"/>
    </source>
</evidence>
<dbReference type="InterPro" id="IPR004606">
    <property type="entry name" value="Mop_domain"/>
</dbReference>
<feature type="domain" description="Mop" evidence="13">
    <location>
        <begin position="295"/>
        <end position="365"/>
    </location>
</feature>
<dbReference type="InterPro" id="IPR005116">
    <property type="entry name" value="Transp-assoc_OB_typ1"/>
</dbReference>
<keyword evidence="7 14" id="KW-0067">ATP-binding</keyword>
<evidence type="ECO:0000256" key="6">
    <source>
        <dbReference type="ARBA" id="ARBA00022741"/>
    </source>
</evidence>
<evidence type="ECO:0000256" key="9">
    <source>
        <dbReference type="ARBA" id="ARBA00023136"/>
    </source>
</evidence>
<evidence type="ECO:0000256" key="1">
    <source>
        <dbReference type="ARBA" id="ARBA00005417"/>
    </source>
</evidence>
<dbReference type="SUPFAM" id="SSF50331">
    <property type="entry name" value="MOP-like"/>
    <property type="match status" value="1"/>
</dbReference>
<evidence type="ECO:0000256" key="5">
    <source>
        <dbReference type="ARBA" id="ARBA00022519"/>
    </source>
</evidence>
<organism evidence="14 15">
    <name type="scientific">Bradyrhizobium cosmicum</name>
    <dbReference type="NCBI Taxonomy" id="1404864"/>
    <lineage>
        <taxon>Bacteria</taxon>
        <taxon>Pseudomonadati</taxon>
        <taxon>Pseudomonadota</taxon>
        <taxon>Alphaproteobacteria</taxon>
        <taxon>Hyphomicrobiales</taxon>
        <taxon>Nitrobacteraceae</taxon>
        <taxon>Bradyrhizobium</taxon>
    </lineage>
</organism>
<comment type="similarity">
    <text evidence="1">Belongs to the ABC transporter superfamily.</text>
</comment>
<dbReference type="InterPro" id="IPR017871">
    <property type="entry name" value="ABC_transporter-like_CS"/>
</dbReference>
<dbReference type="SMART" id="SM00382">
    <property type="entry name" value="AAA"/>
    <property type="match status" value="1"/>
</dbReference>
<keyword evidence="2" id="KW-0813">Transport</keyword>
<dbReference type="PROSITE" id="PS51866">
    <property type="entry name" value="MOP"/>
    <property type="match status" value="1"/>
</dbReference>
<keyword evidence="15" id="KW-1185">Reference proteome</keyword>
<sequence>MRAVRPGRINAAFRGRLGRFALDAGLSVPGTGVTAIFGPSGCGKTTIARCIAGLQRLSDGFCAIDGEVWQDGETFRPAHRRPVGYVFQEPSLFPHLSVRRNLLYGAPKTPDAPIDFDEVVELLGITALLDRSPHRLSGGERQRVAIGRALLSQPKLLLMDEPLAALDRATKDEILPFLERLHDRLSLPVLYISHDMAEIERFADHLVLMERGRVVATGPLHILQSDPALPLAHSRDAAVSIDGVVEAYDERYGLLTLAVSGGLLQVPSHRIAVGARQRLRIAASDVSIVRTRPSESSILNILPARVVAQSPLGAGEVTMVIRLGPDGSGASILSRISRRSQDLLGLSDGIGVYAQVKGVSLVRSSDRTIGNIAPPAPERLDHCSTQDTGVRSETRTTAMPIDFAEIDPNRVAAILYRPQDDLDALLADFAQDLVRTGERVGGIVQRNIKDGGGCQVGMQAIDLMTGREISICQPLGSGAMACKLDAAGLADASVAVAGAIAQDVDLIVINKFSKQEAAGQGLRDELADAIAAGIPVLTAVPEKCLEAWISFTGGIGTTLLCERQVIEAWWQDISSRMKRMREDNDAVSTTDRATICRSLHPTT</sequence>
<keyword evidence="9" id="KW-0472">Membrane</keyword>
<evidence type="ECO:0000259" key="13">
    <source>
        <dbReference type="PROSITE" id="PS51866"/>
    </source>
</evidence>
<dbReference type="PROSITE" id="PS50893">
    <property type="entry name" value="ABC_TRANSPORTER_2"/>
    <property type="match status" value="1"/>
</dbReference>
<name>A0AAI8QDL0_9BRAD</name>
<evidence type="ECO:0000259" key="12">
    <source>
        <dbReference type="PROSITE" id="PS50893"/>
    </source>
</evidence>
<dbReference type="GO" id="GO:0005524">
    <property type="term" value="F:ATP binding"/>
    <property type="evidence" value="ECO:0007669"/>
    <property type="project" value="UniProtKB-KW"/>
</dbReference>
<keyword evidence="8" id="KW-1278">Translocase</keyword>
<accession>A0AAI8QDL0</accession>
<dbReference type="EMBL" id="AP012279">
    <property type="protein sequence ID" value="BAL77783.1"/>
    <property type="molecule type" value="Genomic_DNA"/>
</dbReference>
<dbReference type="Gene3D" id="3.40.50.300">
    <property type="entry name" value="P-loop containing nucleotide triphosphate hydrolases"/>
    <property type="match status" value="1"/>
</dbReference>
<dbReference type="InterPro" id="IPR018912">
    <property type="entry name" value="DUF2478"/>
</dbReference>
<reference evidence="14 15" key="1">
    <citation type="journal article" date="2012" name="Microbes Environ.">
        <title>Complete genome sequence of Bradyrhizobium sp. S23321: insights into symbiosis evolution in soil oligotrophs.</title>
        <authorList>
            <person name="Okubo T."/>
            <person name="Tsukui T."/>
            <person name="Maita H."/>
            <person name="Okamoto S."/>
            <person name="Oshima K."/>
            <person name="Fujisawa T."/>
            <person name="Saito A."/>
            <person name="Futamata H."/>
            <person name="Hattori R."/>
            <person name="Shimomura Y."/>
            <person name="Haruta S."/>
            <person name="Morimoto S."/>
            <person name="Wang Y."/>
            <person name="Sakai Y."/>
            <person name="Hattori M."/>
            <person name="Aizawa S."/>
            <person name="Nagashima K.V.P."/>
            <person name="Masuda S."/>
            <person name="Hattori T."/>
            <person name="Yamashita A."/>
            <person name="Bao Z."/>
            <person name="Hayatsu M."/>
            <person name="Kajiya-Kanegae H."/>
            <person name="Yoshinaga I."/>
            <person name="Sakamoto K."/>
            <person name="Toyota K."/>
            <person name="Nakao M."/>
            <person name="Kohara M."/>
            <person name="Anda M."/>
            <person name="Niwa R."/>
            <person name="Jung-Hwan P."/>
            <person name="Sameshima-Saito R."/>
            <person name="Tokuda S."/>
            <person name="Yamamoto S."/>
            <person name="Yamamoto S."/>
            <person name="Yokoyama T."/>
            <person name="Akutsu T."/>
            <person name="Nakamura Y."/>
            <person name="Nakahira-Yanaka Y."/>
            <person name="Takada Hoshino Y."/>
            <person name="Hirakawa H."/>
            <person name="Mitsui H."/>
            <person name="Terasawa K."/>
            <person name="Itakura M."/>
            <person name="Sato S."/>
            <person name="Ikeda-Ohtsubo W."/>
            <person name="Sakakura N."/>
            <person name="Kaminuma E."/>
            <person name="Minamisawa K."/>
        </authorList>
    </citation>
    <scope>NUCLEOTIDE SEQUENCE [LARGE SCALE GENOMIC DNA]</scope>
    <source>
        <strain evidence="14 15">S23321</strain>
    </source>
</reference>
<dbReference type="GO" id="GO:0140359">
    <property type="term" value="F:ABC-type transporter activity"/>
    <property type="evidence" value="ECO:0007669"/>
    <property type="project" value="InterPro"/>
</dbReference>
<dbReference type="GO" id="GO:0016020">
    <property type="term" value="C:membrane"/>
    <property type="evidence" value="ECO:0007669"/>
    <property type="project" value="InterPro"/>
</dbReference>
<keyword evidence="6" id="KW-0547">Nucleotide-binding</keyword>
<dbReference type="InterPro" id="IPR003593">
    <property type="entry name" value="AAA+_ATPase"/>
</dbReference>
<dbReference type="Proteomes" id="UP000007886">
    <property type="component" value="Chromosome"/>
</dbReference>
<keyword evidence="3" id="KW-1003">Cell membrane</keyword>
<feature type="domain" description="ABC transporter" evidence="12">
    <location>
        <begin position="4"/>
        <end position="236"/>
    </location>
</feature>
<dbReference type="InterPro" id="IPR050334">
    <property type="entry name" value="Molybdenum_import_ModC"/>
</dbReference>
<dbReference type="PANTHER" id="PTHR43514:SF10">
    <property type="entry name" value="MOLYBDENUM IMPORT ATP-BINDING PROTEIN MODC 2"/>
    <property type="match status" value="1"/>
</dbReference>
<evidence type="ECO:0000313" key="15">
    <source>
        <dbReference type="Proteomes" id="UP000007886"/>
    </source>
</evidence>
<dbReference type="InterPro" id="IPR011868">
    <property type="entry name" value="ModC_ABC_ATP-bd"/>
</dbReference>
<dbReference type="InterPro" id="IPR008995">
    <property type="entry name" value="Mo/tungstate-bd_C_term_dom"/>
</dbReference>
<evidence type="ECO:0000256" key="10">
    <source>
        <dbReference type="ARBA" id="ARBA00024722"/>
    </source>
</evidence>
<gene>
    <name evidence="14" type="primary">modC</name>
    <name evidence="14" type="ORF">S23_45890</name>
</gene>
<evidence type="ECO:0000256" key="3">
    <source>
        <dbReference type="ARBA" id="ARBA00022475"/>
    </source>
</evidence>
<dbReference type="KEGG" id="brs:S23_45890"/>
<evidence type="ECO:0000256" key="7">
    <source>
        <dbReference type="ARBA" id="ARBA00022840"/>
    </source>
</evidence>
<evidence type="ECO:0000256" key="2">
    <source>
        <dbReference type="ARBA" id="ARBA00022448"/>
    </source>
</evidence>
<evidence type="ECO:0000256" key="4">
    <source>
        <dbReference type="ARBA" id="ARBA00022505"/>
    </source>
</evidence>
<dbReference type="InterPro" id="IPR027417">
    <property type="entry name" value="P-loop_NTPase"/>
</dbReference>
<dbReference type="Gene3D" id="2.40.50.100">
    <property type="match status" value="1"/>
</dbReference>
<dbReference type="Pfam" id="PF10649">
    <property type="entry name" value="DUF2478"/>
    <property type="match status" value="1"/>
</dbReference>
<dbReference type="NCBIfam" id="TIGR02142">
    <property type="entry name" value="modC_ABC"/>
    <property type="match status" value="1"/>
</dbReference>
<comment type="function">
    <text evidence="10">Involved in beta-(1--&gt;2)glucan export. Transmembrane domains (TMD) form a pore in the inner membrane and the ATP-binding domain (NBD) is responsible for energy generation.</text>
</comment>